<dbReference type="KEGG" id="asla:NCTC11923_01298"/>
<keyword evidence="1" id="KW-1133">Transmembrane helix</keyword>
<keyword evidence="1" id="KW-0812">Transmembrane</keyword>
<proteinExistence type="predicted"/>
<sequence>MSASRKSAVRGDQIVTRPGARRALAIGRIVTGFYFLWAFLDKLLGLGFATPPEGAWIKGASPTQGYIEHAVQGPFAGFIKAFANPLGDVLFMAGLAGIGTALLLGIGLRVTSLAGPALMFFMWLSAFPPAAKGVATNPIIDSHWLYALLIIAVCVTRAGDTWGLGKWWASKVGDSWLR</sequence>
<protein>
    <recommendedName>
        <fullName evidence="4">DoxX</fullName>
    </recommendedName>
</protein>
<keyword evidence="1" id="KW-0472">Membrane</keyword>
<feature type="transmembrane region" description="Helical" evidence="1">
    <location>
        <begin position="21"/>
        <end position="40"/>
    </location>
</feature>
<evidence type="ECO:0000256" key="1">
    <source>
        <dbReference type="SAM" id="Phobius"/>
    </source>
</evidence>
<dbReference type="STRING" id="1278298.GCA_000428685_01826"/>
<organism evidence="2 3">
    <name type="scientific">Actinomyces slackii</name>
    <dbReference type="NCBI Taxonomy" id="52774"/>
    <lineage>
        <taxon>Bacteria</taxon>
        <taxon>Bacillati</taxon>
        <taxon>Actinomycetota</taxon>
        <taxon>Actinomycetes</taxon>
        <taxon>Actinomycetales</taxon>
        <taxon>Actinomycetaceae</taxon>
        <taxon>Actinomyces</taxon>
    </lineage>
</organism>
<reference evidence="2 3" key="1">
    <citation type="submission" date="2018-12" db="EMBL/GenBank/DDBJ databases">
        <authorList>
            <consortium name="Pathogen Informatics"/>
        </authorList>
    </citation>
    <scope>NUCLEOTIDE SEQUENCE [LARGE SCALE GENOMIC DNA]</scope>
    <source>
        <strain evidence="2 3">NCTC11923</strain>
    </source>
</reference>
<dbReference type="AlphaFoldDB" id="A0A3S4UNK5"/>
<keyword evidence="3" id="KW-1185">Reference proteome</keyword>
<dbReference type="RefSeq" id="WP_026426939.1">
    <property type="nucleotide sequence ID" value="NZ_CBCRWE010000080.1"/>
</dbReference>
<evidence type="ECO:0000313" key="2">
    <source>
        <dbReference type="EMBL" id="VEG74664.1"/>
    </source>
</evidence>
<name>A0A3S4UNK5_9ACTO</name>
<evidence type="ECO:0008006" key="4">
    <source>
        <dbReference type="Google" id="ProtNLM"/>
    </source>
</evidence>
<gene>
    <name evidence="2" type="ORF">NCTC11923_01298</name>
</gene>
<feature type="transmembrane region" description="Helical" evidence="1">
    <location>
        <begin position="89"/>
        <end position="106"/>
    </location>
</feature>
<dbReference type="EMBL" id="LR134363">
    <property type="protein sequence ID" value="VEG74664.1"/>
    <property type="molecule type" value="Genomic_DNA"/>
</dbReference>
<accession>A0A3S4UNK5</accession>
<evidence type="ECO:0000313" key="3">
    <source>
        <dbReference type="Proteomes" id="UP000276899"/>
    </source>
</evidence>
<dbReference type="Proteomes" id="UP000276899">
    <property type="component" value="Chromosome"/>
</dbReference>